<keyword evidence="1" id="KW-1133">Transmembrane helix</keyword>
<keyword evidence="1" id="KW-0472">Membrane</keyword>
<keyword evidence="1" id="KW-0812">Transmembrane</keyword>
<proteinExistence type="predicted"/>
<dbReference type="InterPro" id="IPR025418">
    <property type="entry name" value="YrhC-like"/>
</dbReference>
<dbReference type="RefSeq" id="WP_204706911.1">
    <property type="nucleotide sequence ID" value="NZ_JBHSZV010000004.1"/>
</dbReference>
<sequence length="75" mass="9085">MDSNKKLEGKLADYRRFTMTLIILSAYLYVGILISIYEYHSTAYYYLFVLIILLLSTAFYFVRKLNQWQKKLREE</sequence>
<comment type="caution">
    <text evidence="2">The sequence shown here is derived from an EMBL/GenBank/DDBJ whole genome shotgun (WGS) entry which is preliminary data.</text>
</comment>
<reference evidence="3" key="1">
    <citation type="journal article" date="2019" name="Int. J. Syst. Evol. Microbiol.">
        <title>The Global Catalogue of Microorganisms (GCM) 10K type strain sequencing project: providing services to taxonomists for standard genome sequencing and annotation.</title>
        <authorList>
            <consortium name="The Broad Institute Genomics Platform"/>
            <consortium name="The Broad Institute Genome Sequencing Center for Infectious Disease"/>
            <person name="Wu L."/>
            <person name="Ma J."/>
        </authorList>
    </citation>
    <scope>NUCLEOTIDE SEQUENCE [LARGE SCALE GENOMIC DNA]</scope>
    <source>
        <strain evidence="3">CGMCC 4.1621</strain>
    </source>
</reference>
<feature type="transmembrane region" description="Helical" evidence="1">
    <location>
        <begin position="21"/>
        <end position="37"/>
    </location>
</feature>
<evidence type="ECO:0000256" key="1">
    <source>
        <dbReference type="SAM" id="Phobius"/>
    </source>
</evidence>
<gene>
    <name evidence="2" type="ORF">ACFQIC_02370</name>
</gene>
<dbReference type="EMBL" id="JBHSZV010000004">
    <property type="protein sequence ID" value="MFC7060716.1"/>
    <property type="molecule type" value="Genomic_DNA"/>
</dbReference>
<dbReference type="Pfam" id="PF14143">
    <property type="entry name" value="YrhC"/>
    <property type="match status" value="1"/>
</dbReference>
<evidence type="ECO:0000313" key="2">
    <source>
        <dbReference type="EMBL" id="MFC7060716.1"/>
    </source>
</evidence>
<organism evidence="2 3">
    <name type="scientific">Halobacillus seohaensis</name>
    <dbReference type="NCBI Taxonomy" id="447421"/>
    <lineage>
        <taxon>Bacteria</taxon>
        <taxon>Bacillati</taxon>
        <taxon>Bacillota</taxon>
        <taxon>Bacilli</taxon>
        <taxon>Bacillales</taxon>
        <taxon>Bacillaceae</taxon>
        <taxon>Halobacillus</taxon>
    </lineage>
</organism>
<dbReference type="Proteomes" id="UP001596410">
    <property type="component" value="Unassembled WGS sequence"/>
</dbReference>
<feature type="transmembrane region" description="Helical" evidence="1">
    <location>
        <begin position="43"/>
        <end position="62"/>
    </location>
</feature>
<name>A0ABW2EIJ7_9BACI</name>
<protein>
    <submittedName>
        <fullName evidence="2">YrhC family protein</fullName>
    </submittedName>
</protein>
<evidence type="ECO:0000313" key="3">
    <source>
        <dbReference type="Proteomes" id="UP001596410"/>
    </source>
</evidence>
<keyword evidence="3" id="KW-1185">Reference proteome</keyword>
<accession>A0ABW2EIJ7</accession>